<dbReference type="Gene3D" id="3.40.50.360">
    <property type="match status" value="1"/>
</dbReference>
<dbReference type="InterPro" id="IPR029039">
    <property type="entry name" value="Flavoprotein-like_sf"/>
</dbReference>
<proteinExistence type="inferred from homology"/>
<name>A0A1H6F3U1_9ACTN</name>
<evidence type="ECO:0000259" key="7">
    <source>
        <dbReference type="Pfam" id="PF02525"/>
    </source>
</evidence>
<feature type="domain" description="Flavodoxin-like fold" evidence="7">
    <location>
        <begin position="3"/>
        <end position="183"/>
    </location>
</feature>
<dbReference type="AlphaFoldDB" id="A0A1H6F3U1"/>
<comment type="caution">
    <text evidence="6">Lacks conserved residue(s) required for the propagation of feature annotation.</text>
</comment>
<dbReference type="InterPro" id="IPR003680">
    <property type="entry name" value="Flavodoxin_fold"/>
</dbReference>
<protein>
    <recommendedName>
        <fullName evidence="6">FMN dependent NADH:quinone oxidoreductase</fullName>
        <ecNumber evidence="6">1.6.5.-</ecNumber>
    </recommendedName>
    <alternativeName>
        <fullName evidence="6">Azo-dye reductase</fullName>
    </alternativeName>
    <alternativeName>
        <fullName evidence="6">FMN-dependent NADH-azo compound oxidoreductase</fullName>
    </alternativeName>
    <alternativeName>
        <fullName evidence="6">FMN-dependent NADH-azoreductase</fullName>
        <ecNumber evidence="6">1.7.1.17</ecNumber>
    </alternativeName>
</protein>
<comment type="catalytic activity">
    <reaction evidence="6">
        <text>2 a quinone + NADH + H(+) = 2 a 1,4-benzosemiquinone + NAD(+)</text>
        <dbReference type="Rhea" id="RHEA:65952"/>
        <dbReference type="ChEBI" id="CHEBI:15378"/>
        <dbReference type="ChEBI" id="CHEBI:57540"/>
        <dbReference type="ChEBI" id="CHEBI:57945"/>
        <dbReference type="ChEBI" id="CHEBI:132124"/>
        <dbReference type="ChEBI" id="CHEBI:134225"/>
    </reaction>
</comment>
<dbReference type="InterPro" id="IPR050104">
    <property type="entry name" value="FMN-dep_NADH:Q_OxRdtase_AzoR1"/>
</dbReference>
<dbReference type="Pfam" id="PF02525">
    <property type="entry name" value="Flavodoxin_2"/>
    <property type="match status" value="1"/>
</dbReference>
<dbReference type="SUPFAM" id="SSF52218">
    <property type="entry name" value="Flavoproteins"/>
    <property type="match status" value="1"/>
</dbReference>
<reference evidence="8 9" key="1">
    <citation type="submission" date="2016-10" db="EMBL/GenBank/DDBJ databases">
        <authorList>
            <person name="de Groot N.N."/>
        </authorList>
    </citation>
    <scope>NUCLEOTIDE SEQUENCE [LARGE SCALE GENOMIC DNA]</scope>
    <source>
        <strain evidence="8 9">CGMCC 4.7037</strain>
    </source>
</reference>
<keyword evidence="2 6" id="KW-0288">FMN</keyword>
<evidence type="ECO:0000313" key="9">
    <source>
        <dbReference type="Proteomes" id="UP000236732"/>
    </source>
</evidence>
<evidence type="ECO:0000256" key="1">
    <source>
        <dbReference type="ARBA" id="ARBA00022630"/>
    </source>
</evidence>
<dbReference type="GO" id="GO:0009055">
    <property type="term" value="F:electron transfer activity"/>
    <property type="evidence" value="ECO:0007669"/>
    <property type="project" value="UniProtKB-UniRule"/>
</dbReference>
<comment type="cofactor">
    <cofactor evidence="6">
        <name>FMN</name>
        <dbReference type="ChEBI" id="CHEBI:58210"/>
    </cofactor>
    <text evidence="6">Binds 1 FMN per subunit.</text>
</comment>
<keyword evidence="4 6" id="KW-0520">NAD</keyword>
<dbReference type="RefSeq" id="WP_103964660.1">
    <property type="nucleotide sequence ID" value="NZ_FNVT01000042.1"/>
</dbReference>
<dbReference type="OrthoDB" id="9805013at2"/>
<keyword evidence="9" id="KW-1185">Reference proteome</keyword>
<comment type="catalytic activity">
    <reaction evidence="5">
        <text>N,N-dimethyl-1,4-phenylenediamine + anthranilate + 2 NAD(+) = 2-(4-dimethylaminophenyl)diazenylbenzoate + 2 NADH + 2 H(+)</text>
        <dbReference type="Rhea" id="RHEA:55872"/>
        <dbReference type="ChEBI" id="CHEBI:15378"/>
        <dbReference type="ChEBI" id="CHEBI:15783"/>
        <dbReference type="ChEBI" id="CHEBI:16567"/>
        <dbReference type="ChEBI" id="CHEBI:57540"/>
        <dbReference type="ChEBI" id="CHEBI:57945"/>
        <dbReference type="ChEBI" id="CHEBI:71579"/>
        <dbReference type="EC" id="1.7.1.17"/>
    </reaction>
    <physiologicalReaction direction="right-to-left" evidence="5">
        <dbReference type="Rhea" id="RHEA:55874"/>
    </physiologicalReaction>
</comment>
<feature type="binding site" evidence="6">
    <location>
        <position position="10"/>
    </location>
    <ligand>
        <name>FMN</name>
        <dbReference type="ChEBI" id="CHEBI:58210"/>
    </ligand>
</feature>
<keyword evidence="1 6" id="KW-0285">Flavoprotein</keyword>
<evidence type="ECO:0000256" key="3">
    <source>
        <dbReference type="ARBA" id="ARBA00023002"/>
    </source>
</evidence>
<evidence type="ECO:0000256" key="2">
    <source>
        <dbReference type="ARBA" id="ARBA00022643"/>
    </source>
</evidence>
<dbReference type="Proteomes" id="UP000236732">
    <property type="component" value="Unassembled WGS sequence"/>
</dbReference>
<keyword evidence="3 6" id="KW-0560">Oxidoreductase</keyword>
<sequence>MTHLLHLDASGRSESFSRRLGETFVADWRATHPDGVYTYLDLVADPVPPIDEDRVRLATQSSVNGVRDIATMDQIAVGAPELARSWAATRPLVEQLLAADVLLLGVPMYNFTVPAAFKAWIDRVTLPWLPLKGKSAVVLSARGGAYGPGTPREHFDFYEPYLRAYFSVLGLDDVTFVHAELTHATVMPFLAQFRDQHETSHTAALDAVHALATRVRTETPS</sequence>
<gene>
    <name evidence="6" type="primary">azoR</name>
    <name evidence="8" type="ORF">SAMN05444920_14233</name>
</gene>
<dbReference type="HAMAP" id="MF_01216">
    <property type="entry name" value="Azoreductase_type1"/>
    <property type="match status" value="1"/>
</dbReference>
<dbReference type="InterPro" id="IPR023048">
    <property type="entry name" value="NADH:quinone_OxRdtase_FMN_depd"/>
</dbReference>
<comment type="function">
    <text evidence="6">Quinone reductase that provides resistance to thiol-specific stress caused by electrophilic quinones.</text>
</comment>
<evidence type="ECO:0000256" key="5">
    <source>
        <dbReference type="ARBA" id="ARBA00048542"/>
    </source>
</evidence>
<comment type="subunit">
    <text evidence="6">Homodimer.</text>
</comment>
<dbReference type="GO" id="GO:0016652">
    <property type="term" value="F:oxidoreductase activity, acting on NAD(P)H as acceptor"/>
    <property type="evidence" value="ECO:0007669"/>
    <property type="project" value="UniProtKB-UniRule"/>
</dbReference>
<dbReference type="PANTHER" id="PTHR43741:SF4">
    <property type="entry name" value="FMN-DEPENDENT NADH:QUINONE OXIDOREDUCTASE"/>
    <property type="match status" value="1"/>
</dbReference>
<comment type="similarity">
    <text evidence="6">Belongs to the azoreductase type 1 family.</text>
</comment>
<dbReference type="GO" id="GO:0010181">
    <property type="term" value="F:FMN binding"/>
    <property type="evidence" value="ECO:0007669"/>
    <property type="project" value="UniProtKB-UniRule"/>
</dbReference>
<organism evidence="8 9">
    <name type="scientific">Nonomuraea solani</name>
    <dbReference type="NCBI Taxonomy" id="1144553"/>
    <lineage>
        <taxon>Bacteria</taxon>
        <taxon>Bacillati</taxon>
        <taxon>Actinomycetota</taxon>
        <taxon>Actinomycetes</taxon>
        <taxon>Streptosporangiales</taxon>
        <taxon>Streptosporangiaceae</taxon>
        <taxon>Nonomuraea</taxon>
    </lineage>
</organism>
<evidence type="ECO:0000256" key="6">
    <source>
        <dbReference type="HAMAP-Rule" id="MF_01216"/>
    </source>
</evidence>
<comment type="function">
    <text evidence="6">Also exhibits azoreductase activity. Catalyzes the reductive cleavage of the azo bond in aromatic azo compounds to the corresponding amines.</text>
</comment>
<evidence type="ECO:0000313" key="8">
    <source>
        <dbReference type="EMBL" id="SEH03715.1"/>
    </source>
</evidence>
<feature type="binding site" evidence="6">
    <location>
        <begin position="15"/>
        <end position="17"/>
    </location>
    <ligand>
        <name>FMN</name>
        <dbReference type="ChEBI" id="CHEBI:58210"/>
    </ligand>
</feature>
<evidence type="ECO:0000256" key="4">
    <source>
        <dbReference type="ARBA" id="ARBA00023027"/>
    </source>
</evidence>
<dbReference type="EMBL" id="FNVT01000042">
    <property type="protein sequence ID" value="SEH03715.1"/>
    <property type="molecule type" value="Genomic_DNA"/>
</dbReference>
<dbReference type="EC" id="1.6.5.-" evidence="6"/>
<feature type="binding site" evidence="6">
    <location>
        <begin position="108"/>
        <end position="111"/>
    </location>
    <ligand>
        <name>FMN</name>
        <dbReference type="ChEBI" id="CHEBI:58210"/>
    </ligand>
</feature>
<dbReference type="PANTHER" id="PTHR43741">
    <property type="entry name" value="FMN-DEPENDENT NADH-AZOREDUCTASE 1"/>
    <property type="match status" value="1"/>
</dbReference>
<dbReference type="GO" id="GO:0016655">
    <property type="term" value="F:oxidoreductase activity, acting on NAD(P)H, quinone or similar compound as acceptor"/>
    <property type="evidence" value="ECO:0007669"/>
    <property type="project" value="InterPro"/>
</dbReference>
<accession>A0A1H6F3U1</accession>
<dbReference type="EC" id="1.7.1.17" evidence="6"/>